<dbReference type="AlphaFoldDB" id="A0A8J5TVG8"/>
<name>A0A8J5TVG8_HOMAM</name>
<evidence type="ECO:0000313" key="2">
    <source>
        <dbReference type="Proteomes" id="UP000747542"/>
    </source>
</evidence>
<reference evidence="1" key="1">
    <citation type="journal article" date="2021" name="Sci. Adv.">
        <title>The American lobster genome reveals insights on longevity, neural, and immune adaptations.</title>
        <authorList>
            <person name="Polinski J.M."/>
            <person name="Zimin A.V."/>
            <person name="Clark K.F."/>
            <person name="Kohn A.B."/>
            <person name="Sadowski N."/>
            <person name="Timp W."/>
            <person name="Ptitsyn A."/>
            <person name="Khanna P."/>
            <person name="Romanova D.Y."/>
            <person name="Williams P."/>
            <person name="Greenwood S.J."/>
            <person name="Moroz L.L."/>
            <person name="Walt D.R."/>
            <person name="Bodnar A.G."/>
        </authorList>
    </citation>
    <scope>NUCLEOTIDE SEQUENCE</scope>
    <source>
        <strain evidence="1">GMGI-L3</strain>
    </source>
</reference>
<feature type="non-terminal residue" evidence="1">
    <location>
        <position position="1"/>
    </location>
</feature>
<dbReference type="Proteomes" id="UP000747542">
    <property type="component" value="Unassembled WGS sequence"/>
</dbReference>
<accession>A0A8J5TVG8</accession>
<proteinExistence type="predicted"/>
<evidence type="ECO:0000313" key="1">
    <source>
        <dbReference type="EMBL" id="KAG7177887.1"/>
    </source>
</evidence>
<gene>
    <name evidence="1" type="ORF">Hamer_G031724</name>
</gene>
<dbReference type="EMBL" id="JAHLQT010001348">
    <property type="protein sequence ID" value="KAG7177887.1"/>
    <property type="molecule type" value="Genomic_DNA"/>
</dbReference>
<organism evidence="1 2">
    <name type="scientific">Homarus americanus</name>
    <name type="common">American lobster</name>
    <dbReference type="NCBI Taxonomy" id="6706"/>
    <lineage>
        <taxon>Eukaryota</taxon>
        <taxon>Metazoa</taxon>
        <taxon>Ecdysozoa</taxon>
        <taxon>Arthropoda</taxon>
        <taxon>Crustacea</taxon>
        <taxon>Multicrustacea</taxon>
        <taxon>Malacostraca</taxon>
        <taxon>Eumalacostraca</taxon>
        <taxon>Eucarida</taxon>
        <taxon>Decapoda</taxon>
        <taxon>Pleocyemata</taxon>
        <taxon>Astacidea</taxon>
        <taxon>Nephropoidea</taxon>
        <taxon>Nephropidae</taxon>
        <taxon>Homarus</taxon>
    </lineage>
</organism>
<comment type="caution">
    <text evidence="1">The sequence shown here is derived from an EMBL/GenBank/DDBJ whole genome shotgun (WGS) entry which is preliminary data.</text>
</comment>
<keyword evidence="2" id="KW-1185">Reference proteome</keyword>
<sequence>GGKTTPEELSTLPVRFVQALTQTNKIKARRIEERCRILFPTAFGLFNV</sequence>
<protein>
    <submittedName>
        <fullName evidence="1">Uncharacterized protein</fullName>
    </submittedName>
</protein>